<dbReference type="GeneID" id="118432744"/>
<dbReference type="OMA" id="DCEDEYT"/>
<feature type="signal peptide" evidence="2">
    <location>
        <begin position="1"/>
        <end position="18"/>
    </location>
</feature>
<feature type="region of interest" description="Disordered" evidence="1">
    <location>
        <begin position="85"/>
        <end position="177"/>
    </location>
</feature>
<keyword evidence="3" id="KW-1185">Reference proteome</keyword>
<dbReference type="KEGG" id="bfo:118432744"/>
<gene>
    <name evidence="4 5" type="primary">LOC118432744</name>
</gene>
<dbReference type="AlphaFoldDB" id="A0A9J7NBK6"/>
<evidence type="ECO:0000313" key="3">
    <source>
        <dbReference type="Proteomes" id="UP000001554"/>
    </source>
</evidence>
<feature type="compositionally biased region" description="Acidic residues" evidence="1">
    <location>
        <begin position="384"/>
        <end position="394"/>
    </location>
</feature>
<feature type="compositionally biased region" description="Polar residues" evidence="1">
    <location>
        <begin position="117"/>
        <end position="133"/>
    </location>
</feature>
<evidence type="ECO:0000256" key="1">
    <source>
        <dbReference type="SAM" id="MobiDB-lite"/>
    </source>
</evidence>
<reference evidence="4 5" key="2">
    <citation type="submission" date="2025-04" db="UniProtKB">
        <authorList>
            <consortium name="RefSeq"/>
        </authorList>
    </citation>
    <scope>IDENTIFICATION</scope>
    <source>
        <strain evidence="4 5">S238N-H82</strain>
        <tissue evidence="4 5">Testes</tissue>
    </source>
</reference>
<evidence type="ECO:0000256" key="2">
    <source>
        <dbReference type="SAM" id="SignalP"/>
    </source>
</evidence>
<feature type="region of interest" description="Disordered" evidence="1">
    <location>
        <begin position="323"/>
        <end position="357"/>
    </location>
</feature>
<feature type="region of interest" description="Disordered" evidence="1">
    <location>
        <begin position="376"/>
        <end position="395"/>
    </location>
</feature>
<feature type="compositionally biased region" description="Polar residues" evidence="1">
    <location>
        <begin position="150"/>
        <end position="160"/>
    </location>
</feature>
<dbReference type="RefSeq" id="XP_035700248.1">
    <property type="nucleotide sequence ID" value="XM_035844355.1"/>
</dbReference>
<organism evidence="3 5">
    <name type="scientific">Branchiostoma floridae</name>
    <name type="common">Florida lancelet</name>
    <name type="synonym">Amphioxus</name>
    <dbReference type="NCBI Taxonomy" id="7739"/>
    <lineage>
        <taxon>Eukaryota</taxon>
        <taxon>Metazoa</taxon>
        <taxon>Chordata</taxon>
        <taxon>Cephalochordata</taxon>
        <taxon>Leptocardii</taxon>
        <taxon>Amphioxiformes</taxon>
        <taxon>Branchiostomatidae</taxon>
        <taxon>Branchiostoma</taxon>
    </lineage>
</organism>
<accession>A0A9J7NBK6</accession>
<feature type="compositionally biased region" description="Polar residues" evidence="1">
    <location>
        <begin position="335"/>
        <end position="350"/>
    </location>
</feature>
<reference evidence="3" key="1">
    <citation type="journal article" date="2020" name="Nat. Ecol. Evol.">
        <title>Deeply conserved synteny resolves early events in vertebrate evolution.</title>
        <authorList>
            <person name="Simakov O."/>
            <person name="Marletaz F."/>
            <person name="Yue J.X."/>
            <person name="O'Connell B."/>
            <person name="Jenkins J."/>
            <person name="Brandt A."/>
            <person name="Calef R."/>
            <person name="Tung C.H."/>
            <person name="Huang T.K."/>
            <person name="Schmutz J."/>
            <person name="Satoh N."/>
            <person name="Yu J.K."/>
            <person name="Putnam N.H."/>
            <person name="Green R.E."/>
            <person name="Rokhsar D.S."/>
        </authorList>
    </citation>
    <scope>NUCLEOTIDE SEQUENCE [LARGE SCALE GENOMIC DNA]</scope>
    <source>
        <strain evidence="3">S238N-H82</strain>
    </source>
</reference>
<feature type="chain" id="PRO_5044699113" evidence="2">
    <location>
        <begin position="19"/>
        <end position="560"/>
    </location>
</feature>
<evidence type="ECO:0000313" key="5">
    <source>
        <dbReference type="RefSeq" id="XP_035700248.1"/>
    </source>
</evidence>
<name>A0A9J7NBK6_BRAFL</name>
<dbReference type="Proteomes" id="UP000001554">
    <property type="component" value="Chromosome 16"/>
</dbReference>
<protein>
    <submittedName>
        <fullName evidence="4 5">Uncharacterized protein LOC118432744</fullName>
    </submittedName>
</protein>
<dbReference type="OrthoDB" id="10494954at2759"/>
<sequence length="560" mass="63246">MRNVLLVVAFMMFYIGYRQRGNDMRRDYPSGKTGNGNDEVQTTVASRENAHRGKRGILVLNKTPGIEVRFSSKAVTESQKRIISQNAKVDTKKRTLAQPQTVKDTPNRTRNLKAASQPENTSVENNKISQNADSDLLGRRQVQRTPGKPSINNNVESQPYQKDIRESTKGPPRLQGNETIRQNTTYKTSAKDAKDMASVNGNYIPQTDAFGINNTFFAGFDMEDIDVNLTRISTDGNWSLDGEIATDVDFDYFMRKEHNQSLGALIENVAIVENHTLVTDSLSNDSQDFQNSSKPTKEDCEDALEYEIEKHKRTESGILNIGNHINEGQSEDDQFQLSRKSPETLQQEGSSSEDKMGTEKLLQSLLTLLQRESNVLETTSSSADEYDPNEDENDISSNIYMDYQNDDDEFKVDTEYDFSDHDDIEQSDGIRRVIKLDRYAHVVSCQINVACNLGRPNRRCKCRPNNRQRPGVGSTTSCVFPKARVTHRSLTKKGLLSSFCFGVSLPALGRRYKYDMRTKCSFYGRPNVTYKVYVSKAVKGSAKSKKGRTVRYKACLRPVQ</sequence>
<proteinExistence type="predicted"/>
<keyword evidence="2" id="KW-0732">Signal</keyword>
<dbReference type="RefSeq" id="XP_035700246.1">
    <property type="nucleotide sequence ID" value="XM_035844353.1"/>
</dbReference>
<evidence type="ECO:0000313" key="4">
    <source>
        <dbReference type="RefSeq" id="XP_035700246.1"/>
    </source>
</evidence>